<sequence>MRALASLAVCLLLFCSPAWAQFGGNPEQQDHSQLPHEVLLSATVEVSQVIPQKSPDVTKVPQQERELFARLLTHKTSVAFNDLPLHNALKQLSEQAGIAIRIDEIALAESALSSSEKISLELENVSLYSVLKWLLRESELTFFIDVESIVVTTPAEAEIHLKTYFYAIPELIGNPAYYDEVIEAITSVIEPDSWEELGGPGSIAPFRNGLMISSSHEIHALVDQLFAGFCHFQTLPGTPYPTASYSVSLFPQRQREILRQLRTTEAKLAPTPHTWQAVLQQLRQQVAGPILVDEFALEVNNVRLPESVSPFPPEPSSLARTLDIITTDNDLAWFVAGDLIVITCEEEWRFRQTIELYPVRDLAWKGIAITNPQFQARLNPATKYPFPTAASSSPQDATFEFPDFDSVVELLTTTVDPESWEELGGPGSIYAFTSQADCLVISQHRFIHEQIQSALEQVRERQQPVDIDNLLAEVRKHEAEVITRTHNVQRYSEEKPLFSREDLQLIAEQLKKQIEPESWDGKQTYILPLNDAIVIRNRRDVQRVVSDNLVKLGVIRSQNYGVGFGCGAGPRNNQLIPQINDSSAQPTPASPQVKTLGGGGVF</sequence>
<dbReference type="RefSeq" id="WP_105357525.1">
    <property type="nucleotide sequence ID" value="NZ_PUIB01000022.1"/>
</dbReference>
<evidence type="ECO:0008006" key="5">
    <source>
        <dbReference type="Google" id="ProtNLM"/>
    </source>
</evidence>
<name>A0A2S8FCV1_9BACT</name>
<feature type="chain" id="PRO_5015630677" description="Secretin/TonB short N-terminal domain-containing protein" evidence="2">
    <location>
        <begin position="21"/>
        <end position="602"/>
    </location>
</feature>
<feature type="compositionally biased region" description="Polar residues" evidence="1">
    <location>
        <begin position="580"/>
        <end position="593"/>
    </location>
</feature>
<proteinExistence type="predicted"/>
<organism evidence="3 4">
    <name type="scientific">Blastopirellula marina</name>
    <dbReference type="NCBI Taxonomy" id="124"/>
    <lineage>
        <taxon>Bacteria</taxon>
        <taxon>Pseudomonadati</taxon>
        <taxon>Planctomycetota</taxon>
        <taxon>Planctomycetia</taxon>
        <taxon>Pirellulales</taxon>
        <taxon>Pirellulaceae</taxon>
        <taxon>Blastopirellula</taxon>
    </lineage>
</organism>
<reference evidence="3 4" key="1">
    <citation type="submission" date="2018-02" db="EMBL/GenBank/DDBJ databases">
        <title>Comparative genomes isolates from brazilian mangrove.</title>
        <authorList>
            <person name="Araujo J.E."/>
            <person name="Taketani R.G."/>
            <person name="Silva M.C.P."/>
            <person name="Loureco M.V."/>
            <person name="Andreote F.D."/>
        </authorList>
    </citation>
    <scope>NUCLEOTIDE SEQUENCE [LARGE SCALE GENOMIC DNA]</scope>
    <source>
        <strain evidence="3 4">NAP PRIS-MGV</strain>
    </source>
</reference>
<dbReference type="OrthoDB" id="291047at2"/>
<accession>A0A2S8FCV1</accession>
<dbReference type="Proteomes" id="UP000239388">
    <property type="component" value="Unassembled WGS sequence"/>
</dbReference>
<evidence type="ECO:0000256" key="1">
    <source>
        <dbReference type="SAM" id="MobiDB-lite"/>
    </source>
</evidence>
<keyword evidence="2" id="KW-0732">Signal</keyword>
<evidence type="ECO:0000313" key="4">
    <source>
        <dbReference type="Proteomes" id="UP000239388"/>
    </source>
</evidence>
<dbReference type="EMBL" id="PUIB01000022">
    <property type="protein sequence ID" value="PQO29969.1"/>
    <property type="molecule type" value="Genomic_DNA"/>
</dbReference>
<gene>
    <name evidence="3" type="ORF">C5Y98_22165</name>
</gene>
<comment type="caution">
    <text evidence="3">The sequence shown here is derived from an EMBL/GenBank/DDBJ whole genome shotgun (WGS) entry which is preliminary data.</text>
</comment>
<protein>
    <recommendedName>
        <fullName evidence="5">Secretin/TonB short N-terminal domain-containing protein</fullName>
    </recommendedName>
</protein>
<feature type="region of interest" description="Disordered" evidence="1">
    <location>
        <begin position="580"/>
        <end position="602"/>
    </location>
</feature>
<evidence type="ECO:0000256" key="2">
    <source>
        <dbReference type="SAM" id="SignalP"/>
    </source>
</evidence>
<feature type="signal peptide" evidence="2">
    <location>
        <begin position="1"/>
        <end position="20"/>
    </location>
</feature>
<evidence type="ECO:0000313" key="3">
    <source>
        <dbReference type="EMBL" id="PQO29969.1"/>
    </source>
</evidence>
<dbReference type="AlphaFoldDB" id="A0A2S8FCV1"/>